<dbReference type="PANTHER" id="PTHR43667:SF1">
    <property type="entry name" value="CYCLOPROPANE-FATTY-ACYL-PHOSPHOLIPID SYNTHASE"/>
    <property type="match status" value="1"/>
</dbReference>
<keyword evidence="4" id="KW-0949">S-adenosyl-L-methionine</keyword>
<name>A0A5D3KQN5_9BRAD</name>
<protein>
    <submittedName>
        <fullName evidence="7">Class I SAM-dependent methyltransferase</fullName>
    </submittedName>
</protein>
<dbReference type="InterPro" id="IPR029063">
    <property type="entry name" value="SAM-dependent_MTases_sf"/>
</dbReference>
<dbReference type="AlphaFoldDB" id="A0A5D3KQN5"/>
<accession>A0A5D3KQN5</accession>
<evidence type="ECO:0000256" key="4">
    <source>
        <dbReference type="ARBA" id="ARBA00022691"/>
    </source>
</evidence>
<dbReference type="OrthoDB" id="9782855at2"/>
<evidence type="ECO:0000256" key="3">
    <source>
        <dbReference type="ARBA" id="ARBA00022679"/>
    </source>
</evidence>
<evidence type="ECO:0000313" key="8">
    <source>
        <dbReference type="Proteomes" id="UP000324758"/>
    </source>
</evidence>
<comment type="caution">
    <text evidence="7">The sequence shown here is derived from an EMBL/GenBank/DDBJ whole genome shotgun (WGS) entry which is preliminary data.</text>
</comment>
<dbReference type="Pfam" id="PF02353">
    <property type="entry name" value="CMAS"/>
    <property type="match status" value="1"/>
</dbReference>
<feature type="active site" evidence="6">
    <location>
        <position position="365"/>
    </location>
</feature>
<gene>
    <name evidence="7" type="ORF">FXB40_04300</name>
</gene>
<dbReference type="Gene3D" id="3.40.50.150">
    <property type="entry name" value="Vaccinia Virus protein VP39"/>
    <property type="match status" value="1"/>
</dbReference>
<keyword evidence="8" id="KW-1185">Reference proteome</keyword>
<keyword evidence="3 7" id="KW-0808">Transferase</keyword>
<reference evidence="7 8" key="1">
    <citation type="submission" date="2019-08" db="EMBL/GenBank/DDBJ databases">
        <title>Bradyrhizobium hipponensis sp. nov., a rhizobium isolated from a Lupinus angustifolius root nodule in Tunisia.</title>
        <authorList>
            <person name="Off K."/>
            <person name="Rejili M."/>
            <person name="Mars M."/>
            <person name="Brachmann A."/>
            <person name="Marin M."/>
        </authorList>
    </citation>
    <scope>NUCLEOTIDE SEQUENCE [LARGE SCALE GENOMIC DNA]</scope>
    <source>
        <strain evidence="7 8">CTAW71</strain>
    </source>
</reference>
<dbReference type="InterPro" id="IPR003333">
    <property type="entry name" value="CMAS"/>
</dbReference>
<proteinExistence type="inferred from homology"/>
<dbReference type="Proteomes" id="UP000324758">
    <property type="component" value="Unassembled WGS sequence"/>
</dbReference>
<comment type="similarity">
    <text evidence="1">Belongs to the CFA/CMAS family.</text>
</comment>
<dbReference type="EMBL" id="VSSS01000009">
    <property type="protein sequence ID" value="TYL98968.1"/>
    <property type="molecule type" value="Genomic_DNA"/>
</dbReference>
<evidence type="ECO:0000256" key="5">
    <source>
        <dbReference type="ARBA" id="ARBA00023098"/>
    </source>
</evidence>
<dbReference type="GO" id="GO:0008168">
    <property type="term" value="F:methyltransferase activity"/>
    <property type="evidence" value="ECO:0007669"/>
    <property type="project" value="UniProtKB-KW"/>
</dbReference>
<dbReference type="GO" id="GO:0008610">
    <property type="term" value="P:lipid biosynthetic process"/>
    <property type="evidence" value="ECO:0007669"/>
    <property type="project" value="InterPro"/>
</dbReference>
<dbReference type="PANTHER" id="PTHR43667">
    <property type="entry name" value="CYCLOPROPANE-FATTY-ACYL-PHOSPHOLIPID SYNTHASE"/>
    <property type="match status" value="1"/>
</dbReference>
<dbReference type="SUPFAM" id="SSF53335">
    <property type="entry name" value="S-adenosyl-L-methionine-dependent methyltransferases"/>
    <property type="match status" value="1"/>
</dbReference>
<keyword evidence="2 7" id="KW-0489">Methyltransferase</keyword>
<keyword evidence="5" id="KW-0443">Lipid metabolism</keyword>
<dbReference type="GO" id="GO:0032259">
    <property type="term" value="P:methylation"/>
    <property type="evidence" value="ECO:0007669"/>
    <property type="project" value="UniProtKB-KW"/>
</dbReference>
<dbReference type="PIRSF" id="PIRSF003085">
    <property type="entry name" value="CMAS"/>
    <property type="match status" value="1"/>
</dbReference>
<sequence>MSMDRLLRKFLSQFIRRGSMTVTTAGGMKFAVGDGSGEPVEVRFVTADAQRRVLINPELGLGEAYMNGEFVVERGSIADALAILLDQADLLPHWAKPWWHLRYLVRHLKQFNPRARARSNVAHHYDLDARLYSLFLDADKQYSCAYFETPETTLDDAQLAKKRHVTAKLLVSRGQRVLDIGSGWGGLGLYLAEIAGADVTGVTLSTEQLQVANARAAEKGLTRQARFLLQDYRDIDGPFDRIVSVGMFEHVGARFYDTYFKRCAELLSDDGVMLLHSIGRSQGPDSTNPWIAKYIFPGGYIPSLSEVLPALENAGLLVCDVEILRLHYAETLKAWRERFLARREEAVQLYDERFALMWEFYLAACEMTFRKQGMMNFQLQLTKRQGVVPMIRDYIAHEDARLRALEGGAKPKLKLAGE</sequence>
<evidence type="ECO:0000256" key="6">
    <source>
        <dbReference type="PIRSR" id="PIRSR003085-1"/>
    </source>
</evidence>
<organism evidence="7 8">
    <name type="scientific">Bradyrhizobium rifense</name>
    <dbReference type="NCBI Taxonomy" id="515499"/>
    <lineage>
        <taxon>Bacteria</taxon>
        <taxon>Pseudomonadati</taxon>
        <taxon>Pseudomonadota</taxon>
        <taxon>Alphaproteobacteria</taxon>
        <taxon>Hyphomicrobiales</taxon>
        <taxon>Nitrobacteraceae</taxon>
        <taxon>Bradyrhizobium</taxon>
    </lineage>
</organism>
<dbReference type="InterPro" id="IPR050723">
    <property type="entry name" value="CFA/CMAS"/>
</dbReference>
<evidence type="ECO:0000313" key="7">
    <source>
        <dbReference type="EMBL" id="TYL98968.1"/>
    </source>
</evidence>
<evidence type="ECO:0000256" key="2">
    <source>
        <dbReference type="ARBA" id="ARBA00022603"/>
    </source>
</evidence>
<evidence type="ECO:0000256" key="1">
    <source>
        <dbReference type="ARBA" id="ARBA00010815"/>
    </source>
</evidence>
<dbReference type="CDD" id="cd02440">
    <property type="entry name" value="AdoMet_MTases"/>
    <property type="match status" value="1"/>
</dbReference>